<dbReference type="RefSeq" id="WP_398658364.1">
    <property type="nucleotide sequence ID" value="NZ_JBITDC010000009.1"/>
</dbReference>
<dbReference type="EMBL" id="JBITDC010000009">
    <property type="protein sequence ID" value="MFI5677736.1"/>
    <property type="molecule type" value="Genomic_DNA"/>
</dbReference>
<accession>A0ABW7Y5V0</accession>
<evidence type="ECO:0000313" key="2">
    <source>
        <dbReference type="Proteomes" id="UP001612415"/>
    </source>
</evidence>
<evidence type="ECO:0000313" key="1">
    <source>
        <dbReference type="EMBL" id="MFI5677736.1"/>
    </source>
</evidence>
<name>A0ABW7Y5V0_STRCE</name>
<proteinExistence type="predicted"/>
<keyword evidence="2" id="KW-1185">Reference proteome</keyword>
<comment type="caution">
    <text evidence="1">The sequence shown here is derived from an EMBL/GenBank/DDBJ whole genome shotgun (WGS) entry which is preliminary data.</text>
</comment>
<sequence length="45" mass="5117">MDAPSLTDWLHAWIEGTAWYEEMNEDVDMAPWTDFRILTATAGAS</sequence>
<gene>
    <name evidence="1" type="ORF">ACIA8P_24205</name>
</gene>
<reference evidence="1 2" key="1">
    <citation type="submission" date="2024-10" db="EMBL/GenBank/DDBJ databases">
        <title>The Natural Products Discovery Center: Release of the First 8490 Sequenced Strains for Exploring Actinobacteria Biosynthetic Diversity.</title>
        <authorList>
            <person name="Kalkreuter E."/>
            <person name="Kautsar S.A."/>
            <person name="Yang D."/>
            <person name="Bader C.D."/>
            <person name="Teijaro C.N."/>
            <person name="Fluegel L."/>
            <person name="Davis C.M."/>
            <person name="Simpson J.R."/>
            <person name="Lauterbach L."/>
            <person name="Steele A.D."/>
            <person name="Gui C."/>
            <person name="Meng S."/>
            <person name="Li G."/>
            <person name="Viehrig K."/>
            <person name="Ye F."/>
            <person name="Su P."/>
            <person name="Kiefer A.F."/>
            <person name="Nichols A."/>
            <person name="Cepeda A.J."/>
            <person name="Yan W."/>
            <person name="Fan B."/>
            <person name="Jiang Y."/>
            <person name="Adhikari A."/>
            <person name="Zheng C.-J."/>
            <person name="Schuster L."/>
            <person name="Cowan T.M."/>
            <person name="Smanski M.J."/>
            <person name="Chevrette M.G."/>
            <person name="De Carvalho L.P.S."/>
            <person name="Shen B."/>
        </authorList>
    </citation>
    <scope>NUCLEOTIDE SEQUENCE [LARGE SCALE GENOMIC DNA]</scope>
    <source>
        <strain evidence="1 2">NPDC051599</strain>
    </source>
</reference>
<organism evidence="1 2">
    <name type="scientific">Streptomyces cellulosae</name>
    <dbReference type="NCBI Taxonomy" id="1968"/>
    <lineage>
        <taxon>Bacteria</taxon>
        <taxon>Bacillati</taxon>
        <taxon>Actinomycetota</taxon>
        <taxon>Actinomycetes</taxon>
        <taxon>Kitasatosporales</taxon>
        <taxon>Streptomycetaceae</taxon>
        <taxon>Streptomyces</taxon>
    </lineage>
</organism>
<protein>
    <submittedName>
        <fullName evidence="1">Uncharacterized protein</fullName>
    </submittedName>
</protein>
<dbReference type="Proteomes" id="UP001612415">
    <property type="component" value="Unassembled WGS sequence"/>
</dbReference>